<organism evidence="3 4">
    <name type="scientific">Cymbomonas tetramitiformis</name>
    <dbReference type="NCBI Taxonomy" id="36881"/>
    <lineage>
        <taxon>Eukaryota</taxon>
        <taxon>Viridiplantae</taxon>
        <taxon>Chlorophyta</taxon>
        <taxon>Pyramimonadophyceae</taxon>
        <taxon>Pyramimonadales</taxon>
        <taxon>Pyramimonadaceae</taxon>
        <taxon>Cymbomonas</taxon>
    </lineage>
</organism>
<feature type="region of interest" description="Disordered" evidence="1">
    <location>
        <begin position="435"/>
        <end position="469"/>
    </location>
</feature>
<proteinExistence type="predicted"/>
<dbReference type="EMBL" id="LGRX02001773">
    <property type="protein sequence ID" value="KAK3285562.1"/>
    <property type="molecule type" value="Genomic_DNA"/>
</dbReference>
<feature type="region of interest" description="Disordered" evidence="1">
    <location>
        <begin position="351"/>
        <end position="414"/>
    </location>
</feature>
<dbReference type="Proteomes" id="UP001190700">
    <property type="component" value="Unassembled WGS sequence"/>
</dbReference>
<feature type="transmembrane region" description="Helical" evidence="2">
    <location>
        <begin position="615"/>
        <end position="634"/>
    </location>
</feature>
<feature type="compositionally biased region" description="Gly residues" evidence="1">
    <location>
        <begin position="237"/>
        <end position="246"/>
    </location>
</feature>
<feature type="compositionally biased region" description="Basic and acidic residues" evidence="1">
    <location>
        <begin position="296"/>
        <end position="310"/>
    </location>
</feature>
<evidence type="ECO:0000256" key="1">
    <source>
        <dbReference type="SAM" id="MobiDB-lite"/>
    </source>
</evidence>
<name>A0AAE0GWE7_9CHLO</name>
<feature type="compositionally biased region" description="Pro residues" evidence="1">
    <location>
        <begin position="440"/>
        <end position="454"/>
    </location>
</feature>
<accession>A0AAE0GWE7</accession>
<gene>
    <name evidence="3" type="ORF">CYMTET_6835</name>
</gene>
<feature type="region of interest" description="Disordered" evidence="1">
    <location>
        <begin position="201"/>
        <end position="337"/>
    </location>
</feature>
<evidence type="ECO:0000256" key="2">
    <source>
        <dbReference type="SAM" id="Phobius"/>
    </source>
</evidence>
<dbReference type="AlphaFoldDB" id="A0AAE0GWE7"/>
<feature type="region of interest" description="Disordered" evidence="1">
    <location>
        <begin position="77"/>
        <end position="99"/>
    </location>
</feature>
<keyword evidence="2" id="KW-1133">Transmembrane helix</keyword>
<keyword evidence="4" id="KW-1185">Reference proteome</keyword>
<evidence type="ECO:0000313" key="3">
    <source>
        <dbReference type="EMBL" id="KAK3285562.1"/>
    </source>
</evidence>
<feature type="compositionally biased region" description="Low complexity" evidence="1">
    <location>
        <begin position="381"/>
        <end position="398"/>
    </location>
</feature>
<keyword evidence="2" id="KW-0812">Transmembrane</keyword>
<protein>
    <submittedName>
        <fullName evidence="3">Uncharacterized protein</fullName>
    </submittedName>
</protein>
<reference evidence="3 4" key="1">
    <citation type="journal article" date="2015" name="Genome Biol. Evol.">
        <title>Comparative Genomics of a Bacterivorous Green Alga Reveals Evolutionary Causalities and Consequences of Phago-Mixotrophic Mode of Nutrition.</title>
        <authorList>
            <person name="Burns J.A."/>
            <person name="Paasch A."/>
            <person name="Narechania A."/>
            <person name="Kim E."/>
        </authorList>
    </citation>
    <scope>NUCLEOTIDE SEQUENCE [LARGE SCALE GENOMIC DNA]</scope>
    <source>
        <strain evidence="3 4">PLY_AMNH</strain>
    </source>
</reference>
<feature type="compositionally biased region" description="Basic and acidic residues" evidence="1">
    <location>
        <begin position="221"/>
        <end position="235"/>
    </location>
</feature>
<keyword evidence="2" id="KW-0472">Membrane</keyword>
<sequence length="644" mass="71151">MEISSPSWLTTLEENEREHLIRGRDDGMELPSTWRTELADAKRMLDEKRTRELLDKQRREEKRLEAQRIEEALNRDEQRRLEESLDCDDDARRKGSVVSDRTPELPEILDDRIMHTNQPSCAMEDQSTSATRDAGDRLAPVKTYLASVAAPDARILCDLDTGGFTFVEHKIEPQAMMDLQTVPTPEDSEEREALCEGLVEDPEGTSVCKGPPEQSEGAQAQKRERDGGEGLDEKPGAQGGIEGLQGGTDPLPEDSGVTEVQWQAAPGSPLDSPQKTKTMLLLSGAVVTYRGPSSPRDPKQTTREGADELRRTKRDARAPACLDAPRGTPTSPSGALEGAMCATRTATAIAPRQLFGRGPPESAADARATVEAEDAAETLPAADAQVSASTAATAGASSEPRPMDPEYCTKASDRPTAQQLLYLRRISPEYVEPIWEPKPFTLPPSDPPAVPPPQELELESDANRPLRSAKYSISEAKEVLRYKPGAGYIKVSYRHADSSSEDDGEDQPLVDERLRDRASKAFAAPPTPPAATDAFTEAPGPNQTEDPPPPFEYPNQTEDPPPPFKYHGQLPDIDFRRRESMLQHFRRKLTTDWILMRWPSLRTRTRALMREKPDFIALAIFGLLGFLILITPIGHRLVSCWRCA</sequence>
<feature type="region of interest" description="Disordered" evidence="1">
    <location>
        <begin position="522"/>
        <end position="560"/>
    </location>
</feature>
<feature type="compositionally biased region" description="Low complexity" evidence="1">
    <location>
        <begin position="530"/>
        <end position="539"/>
    </location>
</feature>
<evidence type="ECO:0000313" key="4">
    <source>
        <dbReference type="Proteomes" id="UP001190700"/>
    </source>
</evidence>
<comment type="caution">
    <text evidence="3">The sequence shown here is derived from an EMBL/GenBank/DDBJ whole genome shotgun (WGS) entry which is preliminary data.</text>
</comment>